<organism evidence="1">
    <name type="scientific">marine sediment metagenome</name>
    <dbReference type="NCBI Taxonomy" id="412755"/>
    <lineage>
        <taxon>unclassified sequences</taxon>
        <taxon>metagenomes</taxon>
        <taxon>ecological metagenomes</taxon>
    </lineage>
</organism>
<dbReference type="EMBL" id="LAZR01022497">
    <property type="protein sequence ID" value="KKL81670.1"/>
    <property type="molecule type" value="Genomic_DNA"/>
</dbReference>
<reference evidence="1" key="1">
    <citation type="journal article" date="2015" name="Nature">
        <title>Complex archaea that bridge the gap between prokaryotes and eukaryotes.</title>
        <authorList>
            <person name="Spang A."/>
            <person name="Saw J.H."/>
            <person name="Jorgensen S.L."/>
            <person name="Zaremba-Niedzwiedzka K."/>
            <person name="Martijn J."/>
            <person name="Lind A.E."/>
            <person name="van Eijk R."/>
            <person name="Schleper C."/>
            <person name="Guy L."/>
            <person name="Ettema T.J."/>
        </authorList>
    </citation>
    <scope>NUCLEOTIDE SEQUENCE</scope>
</reference>
<protein>
    <submittedName>
        <fullName evidence="1">Uncharacterized protein</fullName>
    </submittedName>
</protein>
<gene>
    <name evidence="1" type="ORF">LCGC14_1992440</name>
</gene>
<dbReference type="AlphaFoldDB" id="A0A0F9HJ18"/>
<accession>A0A0F9HJ18</accession>
<sequence>MADFCSYCSIQLFGKDRRDLAGITTEGNWKSDYAAWVLCEGCGPTQVDPDGNCVSEDCLINHLTGTRREVRGMSKRVTIKFEGEKGCGKSRLKRIVWGGLSNSEDIILIASSDEHELQVEFKPRLLEDEYEAYRKGFKDGQKSNEKGGQDVG</sequence>
<name>A0A0F9HJ18_9ZZZZ</name>
<proteinExistence type="predicted"/>
<evidence type="ECO:0000313" key="1">
    <source>
        <dbReference type="EMBL" id="KKL81670.1"/>
    </source>
</evidence>
<comment type="caution">
    <text evidence="1">The sequence shown here is derived from an EMBL/GenBank/DDBJ whole genome shotgun (WGS) entry which is preliminary data.</text>
</comment>